<evidence type="ECO:0000313" key="3">
    <source>
        <dbReference type="Proteomes" id="UP000001064"/>
    </source>
</evidence>
<feature type="transmembrane region" description="Helical" evidence="1">
    <location>
        <begin position="174"/>
        <end position="195"/>
    </location>
</feature>
<reference evidence="3" key="1">
    <citation type="journal article" date="2011" name="Genome Biol.">
        <title>Comparative genomics of the social amoebae Dictyostelium discoideum and Dictyostelium purpureum.</title>
        <authorList>
            <consortium name="US DOE Joint Genome Institute (JGI-PGF)"/>
            <person name="Sucgang R."/>
            <person name="Kuo A."/>
            <person name="Tian X."/>
            <person name="Salerno W."/>
            <person name="Parikh A."/>
            <person name="Feasley C.L."/>
            <person name="Dalin E."/>
            <person name="Tu H."/>
            <person name="Huang E."/>
            <person name="Barry K."/>
            <person name="Lindquist E."/>
            <person name="Shapiro H."/>
            <person name="Bruce D."/>
            <person name="Schmutz J."/>
            <person name="Salamov A."/>
            <person name="Fey P."/>
            <person name="Gaudet P."/>
            <person name="Anjard C."/>
            <person name="Babu M.M."/>
            <person name="Basu S."/>
            <person name="Bushmanova Y."/>
            <person name="van der Wel H."/>
            <person name="Katoh-Kurasawa M."/>
            <person name="Dinh C."/>
            <person name="Coutinho P.M."/>
            <person name="Saito T."/>
            <person name="Elias M."/>
            <person name="Schaap P."/>
            <person name="Kay R.R."/>
            <person name="Henrissat B."/>
            <person name="Eichinger L."/>
            <person name="Rivero F."/>
            <person name="Putnam N.H."/>
            <person name="West C.M."/>
            <person name="Loomis W.F."/>
            <person name="Chisholm R.L."/>
            <person name="Shaulsky G."/>
            <person name="Strassmann J.E."/>
            <person name="Queller D.C."/>
            <person name="Kuspa A."/>
            <person name="Grigoriev I.V."/>
        </authorList>
    </citation>
    <scope>NUCLEOTIDE SEQUENCE [LARGE SCALE GENOMIC DNA]</scope>
    <source>
        <strain evidence="3">QSDP1</strain>
    </source>
</reference>
<dbReference type="PANTHER" id="PTHR31494:SF2">
    <property type="entry name" value="THH1_TOM1_TOM3 DOMAIN-CONTAINING PROTEIN"/>
    <property type="match status" value="1"/>
</dbReference>
<name>F0ZQ71_DICPU</name>
<organism evidence="2 3">
    <name type="scientific">Dictyostelium purpureum</name>
    <name type="common">Slime mold</name>
    <dbReference type="NCBI Taxonomy" id="5786"/>
    <lineage>
        <taxon>Eukaryota</taxon>
        <taxon>Amoebozoa</taxon>
        <taxon>Evosea</taxon>
        <taxon>Eumycetozoa</taxon>
        <taxon>Dictyostelia</taxon>
        <taxon>Dictyosteliales</taxon>
        <taxon>Dictyosteliaceae</taxon>
        <taxon>Dictyostelium</taxon>
    </lineage>
</organism>
<sequence>MGFHAVSHSEFTTSDPVNKAVLGLSIVRLFLFLCIFLVNLNQSIHEFLEAKKKKKYINPRLFTFVSITIYPFTRLFMIGVFFYDKTIDNGSITVAVSIWGTLFQYLEWTFICVFWSTLLYTYFIKKDIILKNTRRVWIGASVITVVLFIWTIVQTILNFYLLDAMNASYGPGQIVIVVGIGGFYLVNGIILARAIKKNGSKIPMLEESFNRIKKMAAVLLVMVVGVFLVFIIQVPVLGLEDYDTANYAFYLVQCLLEFTQLSVVMYSLGGDSFKTYFRFGRAGNTNSSKFSANSGNSSSNAEKTFEINLNEIAGDKHYNLNNTASTNSLQTITPTQSTSNLNTSLTISHSHINFNNDSTQNLSISVSIDQNNDSNV</sequence>
<feature type="transmembrane region" description="Helical" evidence="1">
    <location>
        <begin position="216"/>
        <end position="236"/>
    </location>
</feature>
<protein>
    <recommendedName>
        <fullName evidence="4">THH1/TOM1/TOM3 domain-containing protein</fullName>
    </recommendedName>
</protein>
<proteinExistence type="predicted"/>
<dbReference type="VEuPathDB" id="AmoebaDB:DICPUDRAFT_35950"/>
<keyword evidence="1" id="KW-0472">Membrane</keyword>
<dbReference type="AlphaFoldDB" id="F0ZQ71"/>
<dbReference type="PANTHER" id="PTHR31494">
    <property type="entry name" value="THH1_TOM1_TOM3 DOMAIN-CONTAINING PROTEIN-RELATED-RELATED"/>
    <property type="match status" value="1"/>
</dbReference>
<dbReference type="KEGG" id="dpp:DICPUDRAFT_35950"/>
<dbReference type="OrthoDB" id="17675at2759"/>
<dbReference type="InParanoid" id="F0ZQ71"/>
<accession>F0ZQ71</accession>
<feature type="transmembrane region" description="Helical" evidence="1">
    <location>
        <begin position="248"/>
        <end position="268"/>
    </location>
</feature>
<dbReference type="GeneID" id="10502757"/>
<keyword evidence="1" id="KW-0812">Transmembrane</keyword>
<keyword evidence="3" id="KW-1185">Reference proteome</keyword>
<dbReference type="Proteomes" id="UP000001064">
    <property type="component" value="Unassembled WGS sequence"/>
</dbReference>
<keyword evidence="1" id="KW-1133">Transmembrane helix</keyword>
<dbReference type="RefSeq" id="XP_003289567.1">
    <property type="nucleotide sequence ID" value="XM_003289519.1"/>
</dbReference>
<dbReference type="EMBL" id="GL871120">
    <property type="protein sequence ID" value="EGC33932.1"/>
    <property type="molecule type" value="Genomic_DNA"/>
</dbReference>
<gene>
    <name evidence="2" type="ORF">DICPUDRAFT_35950</name>
</gene>
<feature type="transmembrane region" description="Helical" evidence="1">
    <location>
        <begin position="61"/>
        <end position="83"/>
    </location>
</feature>
<feature type="transmembrane region" description="Helical" evidence="1">
    <location>
        <begin position="103"/>
        <end position="124"/>
    </location>
</feature>
<feature type="transmembrane region" description="Helical" evidence="1">
    <location>
        <begin position="20"/>
        <end position="40"/>
    </location>
</feature>
<evidence type="ECO:0000313" key="2">
    <source>
        <dbReference type="EMBL" id="EGC33932.1"/>
    </source>
</evidence>
<dbReference type="OMA" id="WTIVQTI"/>
<evidence type="ECO:0008006" key="4">
    <source>
        <dbReference type="Google" id="ProtNLM"/>
    </source>
</evidence>
<dbReference type="eggNOG" id="ENOG502RFCA">
    <property type="taxonomic scope" value="Eukaryota"/>
</dbReference>
<feature type="transmembrane region" description="Helical" evidence="1">
    <location>
        <begin position="136"/>
        <end position="162"/>
    </location>
</feature>
<evidence type="ECO:0000256" key="1">
    <source>
        <dbReference type="SAM" id="Phobius"/>
    </source>
</evidence>